<keyword evidence="8" id="KW-1185">Reference proteome</keyword>
<proteinExistence type="inferred from homology"/>
<dbReference type="PROSITE" id="PS51649">
    <property type="entry name" value="NPH3"/>
    <property type="match status" value="1"/>
</dbReference>
<organism evidence="7 8">
    <name type="scientific">Dendrobium nobile</name>
    <name type="common">Orchid</name>
    <dbReference type="NCBI Taxonomy" id="94219"/>
    <lineage>
        <taxon>Eukaryota</taxon>
        <taxon>Viridiplantae</taxon>
        <taxon>Streptophyta</taxon>
        <taxon>Embryophyta</taxon>
        <taxon>Tracheophyta</taxon>
        <taxon>Spermatophyta</taxon>
        <taxon>Magnoliopsida</taxon>
        <taxon>Liliopsida</taxon>
        <taxon>Asparagales</taxon>
        <taxon>Orchidaceae</taxon>
        <taxon>Epidendroideae</taxon>
        <taxon>Malaxideae</taxon>
        <taxon>Dendrobiinae</taxon>
        <taxon>Dendrobium</taxon>
    </lineage>
</organism>
<dbReference type="PANTHER" id="PTHR32370">
    <property type="entry name" value="OS12G0117600 PROTEIN"/>
    <property type="match status" value="1"/>
</dbReference>
<feature type="region of interest" description="Disordered" evidence="4">
    <location>
        <begin position="548"/>
        <end position="575"/>
    </location>
</feature>
<dbReference type="Pfam" id="PF00651">
    <property type="entry name" value="BTB"/>
    <property type="match status" value="1"/>
</dbReference>
<dbReference type="Proteomes" id="UP000829196">
    <property type="component" value="Unassembled WGS sequence"/>
</dbReference>
<gene>
    <name evidence="7" type="ORF">KFK09_014740</name>
</gene>
<evidence type="ECO:0000313" key="7">
    <source>
        <dbReference type="EMBL" id="KAI0503797.1"/>
    </source>
</evidence>
<dbReference type="InterPro" id="IPR000210">
    <property type="entry name" value="BTB/POZ_dom"/>
</dbReference>
<evidence type="ECO:0000259" key="6">
    <source>
        <dbReference type="PROSITE" id="PS51649"/>
    </source>
</evidence>
<dbReference type="InterPro" id="IPR027356">
    <property type="entry name" value="NPH3_dom"/>
</dbReference>
<comment type="caution">
    <text evidence="7">The sequence shown here is derived from an EMBL/GenBank/DDBJ whole genome shotgun (WGS) entry which is preliminary data.</text>
</comment>
<feature type="domain" description="BTB" evidence="5">
    <location>
        <begin position="21"/>
        <end position="98"/>
    </location>
</feature>
<dbReference type="OrthoDB" id="624345at2759"/>
<dbReference type="SUPFAM" id="SSF54695">
    <property type="entry name" value="POZ domain"/>
    <property type="match status" value="1"/>
</dbReference>
<evidence type="ECO:0000256" key="1">
    <source>
        <dbReference type="ARBA" id="ARBA00004906"/>
    </source>
</evidence>
<evidence type="ECO:0000256" key="4">
    <source>
        <dbReference type="SAM" id="MobiDB-lite"/>
    </source>
</evidence>
<reference evidence="7" key="1">
    <citation type="journal article" date="2022" name="Front. Genet.">
        <title>Chromosome-Scale Assembly of the Dendrobium nobile Genome Provides Insights Into the Molecular Mechanism of the Biosynthesis of the Medicinal Active Ingredient of Dendrobium.</title>
        <authorList>
            <person name="Xu Q."/>
            <person name="Niu S.-C."/>
            <person name="Li K.-L."/>
            <person name="Zheng P.-J."/>
            <person name="Zhang X.-J."/>
            <person name="Jia Y."/>
            <person name="Liu Y."/>
            <person name="Niu Y.-X."/>
            <person name="Yu L.-H."/>
            <person name="Chen D.-F."/>
            <person name="Zhang G.-Q."/>
        </authorList>
    </citation>
    <scope>NUCLEOTIDE SEQUENCE</scope>
    <source>
        <tissue evidence="7">Leaf</tissue>
    </source>
</reference>
<name>A0A8T3B2N6_DENNO</name>
<evidence type="ECO:0008006" key="9">
    <source>
        <dbReference type="Google" id="ProtNLM"/>
    </source>
</evidence>
<comment type="similarity">
    <text evidence="3">Belongs to the NPH3 family.</text>
</comment>
<protein>
    <recommendedName>
        <fullName evidence="9">Phototropic-responsive NPH3 family protein</fullName>
    </recommendedName>
</protein>
<dbReference type="Gene3D" id="3.30.710.10">
    <property type="entry name" value="Potassium Channel Kv1.1, Chain A"/>
    <property type="match status" value="1"/>
</dbReference>
<evidence type="ECO:0000256" key="3">
    <source>
        <dbReference type="PROSITE-ProRule" id="PRU00982"/>
    </source>
</evidence>
<evidence type="ECO:0000313" key="8">
    <source>
        <dbReference type="Proteomes" id="UP000829196"/>
    </source>
</evidence>
<evidence type="ECO:0000259" key="5">
    <source>
        <dbReference type="PROSITE" id="PS50097"/>
    </source>
</evidence>
<dbReference type="AlphaFoldDB" id="A0A8T3B2N6"/>
<dbReference type="EMBL" id="JAGYWB010000011">
    <property type="protein sequence ID" value="KAI0503797.1"/>
    <property type="molecule type" value="Genomic_DNA"/>
</dbReference>
<dbReference type="InterPro" id="IPR043454">
    <property type="entry name" value="NPH3/RPT2-like"/>
</dbReference>
<sequence>MAGEKCVTGSQAWFCTTGLPSDVVVEVDGMSFHLHKFPLMSKSRKLHELLSEPEHKEEDGEIYEGDIRRISLHDFPGVSATFEAAAKFCYGVRIDVSSITVAPLRCAAEYLEMTEDFAEDNLVSRTELFLTQSVFRSLSQSVKVLKTCETLLPLAEDLGIAQRCIDIIVTGACATEVSSLFSWPVSDRHKNGIRSATWMEDLTILNLPFYKRVISAMKERNPSTELIEGSLVSYANRTIPGLTRSKRNLKTAPPPAEPAQLDLLDTIITNLSPAKSSVFINAQFLFGLLRTANILHAPESLRTALEKKIAAQLEQATLDDLLMPSYSYLVETLYDVEAVERVLRYFIEEASSAITAENVSENEETLPAGNGDPFLTVGRLVDGYLAEVASDANLRVDKFCDIALALPDHSRVYDDGLYRAVDVYLKAHPALTESEKEKVCGVMNFRKLTLEACTHAAQNERLPLRAVVQVLFFEQLQLRQAIAGTILTAEEEDQPAAPPPPPSAEGGRWRVAAHENQLLRLGMDSMRNRVQDLERECSSMRRAIERIDRSGEAGGRWQRRRRQPPAGGWGSLGRKLGCKSRMQVFDSREAAPKRSVEEQS</sequence>
<evidence type="ECO:0000256" key="2">
    <source>
        <dbReference type="ARBA" id="ARBA00022786"/>
    </source>
</evidence>
<dbReference type="Pfam" id="PF03000">
    <property type="entry name" value="NPH3"/>
    <property type="match status" value="1"/>
</dbReference>
<feature type="domain" description="NPH3" evidence="6">
    <location>
        <begin position="196"/>
        <end position="477"/>
    </location>
</feature>
<comment type="pathway">
    <text evidence="1">Protein modification; protein ubiquitination.</text>
</comment>
<dbReference type="PROSITE" id="PS50097">
    <property type="entry name" value="BTB"/>
    <property type="match status" value="1"/>
</dbReference>
<keyword evidence="2" id="KW-0833">Ubl conjugation pathway</keyword>
<accession>A0A8T3B2N6</accession>
<dbReference type="SMART" id="SM00225">
    <property type="entry name" value="BTB"/>
    <property type="match status" value="1"/>
</dbReference>
<dbReference type="InterPro" id="IPR011333">
    <property type="entry name" value="SKP1/BTB/POZ_sf"/>
</dbReference>